<reference evidence="2" key="2">
    <citation type="submission" date="2015-03" db="UniProtKB">
        <authorList>
            <consortium name="EnsemblPlants"/>
        </authorList>
    </citation>
    <scope>IDENTIFICATION</scope>
</reference>
<name>A0A0D3F5Z2_9ORYZ</name>
<evidence type="ECO:0000313" key="2">
    <source>
        <dbReference type="EnsemblPlants" id="OBART02G19130.1"/>
    </source>
</evidence>
<evidence type="ECO:0000256" key="1">
    <source>
        <dbReference type="SAM" id="MobiDB-lite"/>
    </source>
</evidence>
<feature type="region of interest" description="Disordered" evidence="1">
    <location>
        <begin position="1"/>
        <end position="88"/>
    </location>
</feature>
<proteinExistence type="predicted"/>
<dbReference type="EnsemblPlants" id="OBART02G19130.1">
    <property type="protein sequence ID" value="OBART02G19130.1"/>
    <property type="gene ID" value="OBART02G19130"/>
</dbReference>
<evidence type="ECO:0000313" key="3">
    <source>
        <dbReference type="Proteomes" id="UP000026960"/>
    </source>
</evidence>
<reference evidence="2" key="1">
    <citation type="journal article" date="2009" name="Rice">
        <title>De Novo Next Generation Sequencing of Plant Genomes.</title>
        <authorList>
            <person name="Rounsley S."/>
            <person name="Marri P.R."/>
            <person name="Yu Y."/>
            <person name="He R."/>
            <person name="Sisneros N."/>
            <person name="Goicoechea J.L."/>
            <person name="Lee S.J."/>
            <person name="Angelova A."/>
            <person name="Kudrna D."/>
            <person name="Luo M."/>
            <person name="Affourtit J."/>
            <person name="Desany B."/>
            <person name="Knight J."/>
            <person name="Niazi F."/>
            <person name="Egholm M."/>
            <person name="Wing R.A."/>
        </authorList>
    </citation>
    <scope>NUCLEOTIDE SEQUENCE [LARGE SCALE GENOMIC DNA]</scope>
    <source>
        <strain evidence="2">cv. IRGC 105608</strain>
    </source>
</reference>
<keyword evidence="3" id="KW-1185">Reference proteome</keyword>
<sequence length="88" mass="8920">MVMAEVVASEKLSGAGSMRRRRTSALGRSALASGKKLPWTSVGGQRCSGGPHRRGPRGDDSGKSNPVRGGAPGGNGTEVVFGGGADRR</sequence>
<dbReference type="Proteomes" id="UP000026960">
    <property type="component" value="Chromosome 2"/>
</dbReference>
<feature type="compositionally biased region" description="Gly residues" evidence="1">
    <location>
        <begin position="70"/>
        <end position="88"/>
    </location>
</feature>
<protein>
    <submittedName>
        <fullName evidence="2">Uncharacterized protein</fullName>
    </submittedName>
</protein>
<dbReference type="AlphaFoldDB" id="A0A0D3F5Z2"/>
<dbReference type="Gramene" id="OBART02G19130.1">
    <property type="protein sequence ID" value="OBART02G19130.1"/>
    <property type="gene ID" value="OBART02G19130"/>
</dbReference>
<accession>A0A0D3F5Z2</accession>
<dbReference type="PaxDb" id="65489-OBART02G19130.1"/>
<organism evidence="2">
    <name type="scientific">Oryza barthii</name>
    <dbReference type="NCBI Taxonomy" id="65489"/>
    <lineage>
        <taxon>Eukaryota</taxon>
        <taxon>Viridiplantae</taxon>
        <taxon>Streptophyta</taxon>
        <taxon>Embryophyta</taxon>
        <taxon>Tracheophyta</taxon>
        <taxon>Spermatophyta</taxon>
        <taxon>Magnoliopsida</taxon>
        <taxon>Liliopsida</taxon>
        <taxon>Poales</taxon>
        <taxon>Poaceae</taxon>
        <taxon>BOP clade</taxon>
        <taxon>Oryzoideae</taxon>
        <taxon>Oryzeae</taxon>
        <taxon>Oryzinae</taxon>
        <taxon>Oryza</taxon>
    </lineage>
</organism>
<dbReference type="HOGENOM" id="CLU_2472592_0_0_1"/>